<protein>
    <submittedName>
        <fullName evidence="2">ABC transporter permease</fullName>
    </submittedName>
</protein>
<feature type="transmembrane region" description="Helical" evidence="1">
    <location>
        <begin position="155"/>
        <end position="179"/>
    </location>
</feature>
<gene>
    <name evidence="2" type="ORF">OMP38_07750</name>
</gene>
<dbReference type="PANTHER" id="PTHR37305">
    <property type="entry name" value="INTEGRAL MEMBRANE PROTEIN-RELATED"/>
    <property type="match status" value="1"/>
</dbReference>
<feature type="transmembrane region" description="Helical" evidence="1">
    <location>
        <begin position="107"/>
        <end position="135"/>
    </location>
</feature>
<keyword evidence="3" id="KW-1185">Reference proteome</keyword>
<feature type="transmembrane region" description="Helical" evidence="1">
    <location>
        <begin position="25"/>
        <end position="45"/>
    </location>
</feature>
<dbReference type="RefSeq" id="WP_277564559.1">
    <property type="nucleotide sequence ID" value="NZ_JAPDHZ010000002.1"/>
</dbReference>
<name>A0A9X4KFS9_9BACL</name>
<dbReference type="Proteomes" id="UP001153387">
    <property type="component" value="Unassembled WGS sequence"/>
</dbReference>
<organism evidence="2 3">
    <name type="scientific">Cohnella ginsengisoli</name>
    <dbReference type="NCBI Taxonomy" id="425004"/>
    <lineage>
        <taxon>Bacteria</taxon>
        <taxon>Bacillati</taxon>
        <taxon>Bacillota</taxon>
        <taxon>Bacilli</taxon>
        <taxon>Bacillales</taxon>
        <taxon>Paenibacillaceae</taxon>
        <taxon>Cohnella</taxon>
    </lineage>
</organism>
<reference evidence="2 3" key="1">
    <citation type="submission" date="2022-10" db="EMBL/GenBank/DDBJ databases">
        <title>Comparative genomic analysis of Cohnella hashimotonis sp. nov., isolated from the International Space Station.</title>
        <authorList>
            <person name="Simpson A."/>
            <person name="Venkateswaran K."/>
        </authorList>
    </citation>
    <scope>NUCLEOTIDE SEQUENCE [LARGE SCALE GENOMIC DNA]</scope>
    <source>
        <strain evidence="2 3">DSM 18997</strain>
    </source>
</reference>
<sequence>MRPLASFWNLVQNENMKIYRRISTWIMLGITVVIPLLFTVAFALLAEDNNANNWEAMMLESQILFLLITIFAVVKSSETVAGEFSRGTIKLLLIRPWSRSSILLSKFISIVLFALLFTVVSFVVTWLANVIAFGYTANPANLISEQSPLAGSSPWAYALRYYLDEFITLIVVVTFGFMLSSAFRSSGLAIGLSLFLLFSGSMISGLLSLTDKAWVKYVLFPHLGLSTYVNGGTPVPDHPTTYAFSLGVLAAYFIIFNVISWTVFTKRDVSA</sequence>
<keyword evidence="1" id="KW-0812">Transmembrane</keyword>
<proteinExistence type="predicted"/>
<dbReference type="Pfam" id="PF12730">
    <property type="entry name" value="ABC2_membrane_4"/>
    <property type="match status" value="1"/>
</dbReference>
<feature type="transmembrane region" description="Helical" evidence="1">
    <location>
        <begin position="57"/>
        <end position="74"/>
    </location>
</feature>
<keyword evidence="1" id="KW-1133">Transmembrane helix</keyword>
<comment type="caution">
    <text evidence="2">The sequence shown here is derived from an EMBL/GenBank/DDBJ whole genome shotgun (WGS) entry which is preliminary data.</text>
</comment>
<dbReference type="PANTHER" id="PTHR37305:SF1">
    <property type="entry name" value="MEMBRANE PROTEIN"/>
    <property type="match status" value="1"/>
</dbReference>
<keyword evidence="1" id="KW-0472">Membrane</keyword>
<accession>A0A9X4KFS9</accession>
<evidence type="ECO:0000313" key="2">
    <source>
        <dbReference type="EMBL" id="MDG0790764.1"/>
    </source>
</evidence>
<dbReference type="AlphaFoldDB" id="A0A9X4KFS9"/>
<dbReference type="EMBL" id="JAPDHZ010000002">
    <property type="protein sequence ID" value="MDG0790764.1"/>
    <property type="molecule type" value="Genomic_DNA"/>
</dbReference>
<feature type="transmembrane region" description="Helical" evidence="1">
    <location>
        <begin position="186"/>
        <end position="209"/>
    </location>
</feature>
<feature type="transmembrane region" description="Helical" evidence="1">
    <location>
        <begin position="242"/>
        <end position="264"/>
    </location>
</feature>
<evidence type="ECO:0000256" key="1">
    <source>
        <dbReference type="SAM" id="Phobius"/>
    </source>
</evidence>
<evidence type="ECO:0000313" key="3">
    <source>
        <dbReference type="Proteomes" id="UP001153387"/>
    </source>
</evidence>